<organism evidence="1 2">
    <name type="scientific">Neolewinella marina</name>
    <dbReference type="NCBI Taxonomy" id="438751"/>
    <lineage>
        <taxon>Bacteria</taxon>
        <taxon>Pseudomonadati</taxon>
        <taxon>Bacteroidota</taxon>
        <taxon>Saprospiria</taxon>
        <taxon>Saprospirales</taxon>
        <taxon>Lewinellaceae</taxon>
        <taxon>Neolewinella</taxon>
    </lineage>
</organism>
<sequence length="117" mass="13942">MELYDINRYALIVTPSEALLRWAIREDPTIEEEIDFDDTSELTTVYLLPDFDEMDEAEDWLEQNFMPILENLLAEWVEDDSNWPDNLAFNHFEKFSDYTITNMVIDTQDASYDQEED</sequence>
<dbReference type="AlphaFoldDB" id="A0A2G0CG33"/>
<dbReference type="EMBL" id="PDLO01000002">
    <property type="protein sequence ID" value="PHK98931.1"/>
    <property type="molecule type" value="Genomic_DNA"/>
</dbReference>
<name>A0A2G0CG33_9BACT</name>
<protein>
    <submittedName>
        <fullName evidence="1">Uncharacterized protein</fullName>
    </submittedName>
</protein>
<comment type="caution">
    <text evidence="1">The sequence shown here is derived from an EMBL/GenBank/DDBJ whole genome shotgun (WGS) entry which is preliminary data.</text>
</comment>
<dbReference type="OrthoDB" id="8602450at2"/>
<dbReference type="RefSeq" id="WP_099105548.1">
    <property type="nucleotide sequence ID" value="NZ_JAATJF010000002.1"/>
</dbReference>
<evidence type="ECO:0000313" key="2">
    <source>
        <dbReference type="Proteomes" id="UP000226437"/>
    </source>
</evidence>
<accession>A0A2G0CG33</accession>
<gene>
    <name evidence="1" type="ORF">CGL56_05580</name>
</gene>
<dbReference type="Proteomes" id="UP000226437">
    <property type="component" value="Unassembled WGS sequence"/>
</dbReference>
<evidence type="ECO:0000313" key="1">
    <source>
        <dbReference type="EMBL" id="PHK98931.1"/>
    </source>
</evidence>
<proteinExistence type="predicted"/>
<keyword evidence="2" id="KW-1185">Reference proteome</keyword>
<reference evidence="1 2" key="1">
    <citation type="submission" date="2017-10" db="EMBL/GenBank/DDBJ databases">
        <title>The draft genome sequence of Lewinella marina KCTC 32374.</title>
        <authorList>
            <person name="Wang K."/>
        </authorList>
    </citation>
    <scope>NUCLEOTIDE SEQUENCE [LARGE SCALE GENOMIC DNA]</scope>
    <source>
        <strain evidence="1 2">MKG-38</strain>
    </source>
</reference>